<name>A0A9E7Q815_9CAUD</name>
<dbReference type="Pfam" id="PF24623">
    <property type="entry name" value="Phage_zn_bind_8"/>
    <property type="match status" value="1"/>
</dbReference>
<accession>A0A9E7Q815</accession>
<protein>
    <recommendedName>
        <fullName evidence="1">DNA-binding phage zinc finger domain-containing protein</fullName>
    </recommendedName>
</protein>
<dbReference type="EMBL" id="ON755187">
    <property type="protein sequence ID" value="UVF61805.1"/>
    <property type="molecule type" value="Genomic_DNA"/>
</dbReference>
<dbReference type="Proteomes" id="UP001059901">
    <property type="component" value="Segment"/>
</dbReference>
<reference evidence="2 3" key="1">
    <citation type="submission" date="2022-06" db="EMBL/GenBank/DDBJ databases">
        <authorList>
            <person name="Ballarin S.Y."/>
            <person name="Balusa N.G."/>
            <person name="Bell M.S."/>
            <person name="Caballero S.M."/>
            <person name="Chan J."/>
            <person name="Farez M.P."/>
            <person name="Guillen-Tapia A."/>
            <person name="Pierre-Louis N.T."/>
            <person name="Polishuk V.D."/>
            <person name="Soni B."/>
            <person name="Torruellas Garcia J."/>
            <person name="Crump K.E."/>
            <person name="Garlena R.A."/>
            <person name="Russell D.A."/>
            <person name="Jacobs-Sera D."/>
            <person name="Hatfull G.F."/>
        </authorList>
    </citation>
    <scope>NUCLEOTIDE SEQUENCE [LARGE SCALE GENOMIC DNA]</scope>
</reference>
<evidence type="ECO:0000313" key="2">
    <source>
        <dbReference type="EMBL" id="UVF61805.1"/>
    </source>
</evidence>
<gene>
    <name evidence="2" type="primary">65</name>
    <name evidence="2" type="ORF">SEA_NOVASHARKS_65</name>
</gene>
<evidence type="ECO:0000259" key="1">
    <source>
        <dbReference type="Pfam" id="PF24623"/>
    </source>
</evidence>
<feature type="domain" description="DNA-binding phage zinc finger" evidence="1">
    <location>
        <begin position="7"/>
        <end position="49"/>
    </location>
</feature>
<organism evidence="2 3">
    <name type="scientific">Gordonia phage NovaSharks</name>
    <dbReference type="NCBI Taxonomy" id="2927258"/>
    <lineage>
        <taxon>Viruses</taxon>
        <taxon>Duplodnaviria</taxon>
        <taxon>Heunggongvirae</taxon>
        <taxon>Uroviricota</taxon>
        <taxon>Caudoviricetes</taxon>
        <taxon>Dovevirinae</taxon>
        <taxon>Lambovirus</taxon>
        <taxon>Lambovirus novasharks</taxon>
    </lineage>
</organism>
<dbReference type="InterPro" id="IPR056911">
    <property type="entry name" value="Phage_Znf_bind_put"/>
</dbReference>
<evidence type="ECO:0000313" key="3">
    <source>
        <dbReference type="Proteomes" id="UP001059901"/>
    </source>
</evidence>
<proteinExistence type="predicted"/>
<keyword evidence="3" id="KW-1185">Reference proteome</keyword>
<sequence length="53" mass="6158">MSQESRRQKALMVDCPNCLAKPHERCTQPTDTGRKPVRWVHLKRENAASEHET</sequence>